<dbReference type="Proteomes" id="UP000324222">
    <property type="component" value="Unassembled WGS sequence"/>
</dbReference>
<accession>A0A5B7DX95</accession>
<keyword evidence="1" id="KW-1133">Transmembrane helix</keyword>
<feature type="transmembrane region" description="Helical" evidence="1">
    <location>
        <begin position="100"/>
        <end position="125"/>
    </location>
</feature>
<reference evidence="2 3" key="1">
    <citation type="submission" date="2019-05" db="EMBL/GenBank/DDBJ databases">
        <title>Another draft genome of Portunus trituberculatus and its Hox gene families provides insights of decapod evolution.</title>
        <authorList>
            <person name="Jeong J.-H."/>
            <person name="Song I."/>
            <person name="Kim S."/>
            <person name="Choi T."/>
            <person name="Kim D."/>
            <person name="Ryu S."/>
            <person name="Kim W."/>
        </authorList>
    </citation>
    <scope>NUCLEOTIDE SEQUENCE [LARGE SCALE GENOMIC DNA]</scope>
    <source>
        <tissue evidence="2">Muscle</tissue>
    </source>
</reference>
<gene>
    <name evidence="2" type="ORF">E2C01_019210</name>
</gene>
<name>A0A5B7DX95_PORTR</name>
<evidence type="ECO:0000256" key="1">
    <source>
        <dbReference type="SAM" id="Phobius"/>
    </source>
</evidence>
<organism evidence="2 3">
    <name type="scientific">Portunus trituberculatus</name>
    <name type="common">Swimming crab</name>
    <name type="synonym">Neptunus trituberculatus</name>
    <dbReference type="NCBI Taxonomy" id="210409"/>
    <lineage>
        <taxon>Eukaryota</taxon>
        <taxon>Metazoa</taxon>
        <taxon>Ecdysozoa</taxon>
        <taxon>Arthropoda</taxon>
        <taxon>Crustacea</taxon>
        <taxon>Multicrustacea</taxon>
        <taxon>Malacostraca</taxon>
        <taxon>Eumalacostraca</taxon>
        <taxon>Eucarida</taxon>
        <taxon>Decapoda</taxon>
        <taxon>Pleocyemata</taxon>
        <taxon>Brachyura</taxon>
        <taxon>Eubrachyura</taxon>
        <taxon>Portunoidea</taxon>
        <taxon>Portunidae</taxon>
        <taxon>Portuninae</taxon>
        <taxon>Portunus</taxon>
    </lineage>
</organism>
<keyword evidence="3" id="KW-1185">Reference proteome</keyword>
<dbReference type="EMBL" id="VSRR010001552">
    <property type="protein sequence ID" value="MPC26078.1"/>
    <property type="molecule type" value="Genomic_DNA"/>
</dbReference>
<protein>
    <submittedName>
        <fullName evidence="2">Uncharacterized protein</fullName>
    </submittedName>
</protein>
<evidence type="ECO:0000313" key="2">
    <source>
        <dbReference type="EMBL" id="MPC26078.1"/>
    </source>
</evidence>
<evidence type="ECO:0000313" key="3">
    <source>
        <dbReference type="Proteomes" id="UP000324222"/>
    </source>
</evidence>
<dbReference type="AlphaFoldDB" id="A0A5B7DX95"/>
<sequence>MRPQGRLTHHHEAARQCQHMLWATMRVLKLQFSHFICVKIYFFSRAVRVRGVQQQEVAAWRPILWPPGPPPAIHAAWLSTNPSPRIVCPPTLPLFPSSSLIVFLLILAILLFLFLLFLPSLLFTFNI</sequence>
<proteinExistence type="predicted"/>
<keyword evidence="1" id="KW-0812">Transmembrane</keyword>
<keyword evidence="1" id="KW-0472">Membrane</keyword>
<comment type="caution">
    <text evidence="2">The sequence shown here is derived from an EMBL/GenBank/DDBJ whole genome shotgun (WGS) entry which is preliminary data.</text>
</comment>